<gene>
    <name evidence="4" type="ORF">ACFQVC_03810</name>
</gene>
<organism evidence="4 5">
    <name type="scientific">Streptomyces monticola</name>
    <dbReference type="NCBI Taxonomy" id="2666263"/>
    <lineage>
        <taxon>Bacteria</taxon>
        <taxon>Bacillati</taxon>
        <taxon>Actinomycetota</taxon>
        <taxon>Actinomycetes</taxon>
        <taxon>Kitasatosporales</taxon>
        <taxon>Streptomycetaceae</taxon>
        <taxon>Streptomyces</taxon>
    </lineage>
</organism>
<evidence type="ECO:0000313" key="4">
    <source>
        <dbReference type="EMBL" id="MFC7303340.1"/>
    </source>
</evidence>
<dbReference type="Proteomes" id="UP001596523">
    <property type="component" value="Unassembled WGS sequence"/>
</dbReference>
<evidence type="ECO:0000313" key="5">
    <source>
        <dbReference type="Proteomes" id="UP001596523"/>
    </source>
</evidence>
<comment type="caution">
    <text evidence="4">The sequence shown here is derived from an EMBL/GenBank/DDBJ whole genome shotgun (WGS) entry which is preliminary data.</text>
</comment>
<protein>
    <submittedName>
        <fullName evidence="4">Uncharacterized protein</fullName>
    </submittedName>
</protein>
<accession>A0ABW2JCV9</accession>
<dbReference type="EMBL" id="JBHTCF010000001">
    <property type="protein sequence ID" value="MFC7303340.1"/>
    <property type="molecule type" value="Genomic_DNA"/>
</dbReference>
<feature type="signal peptide" evidence="3">
    <location>
        <begin position="1"/>
        <end position="26"/>
    </location>
</feature>
<dbReference type="RefSeq" id="WP_381826362.1">
    <property type="nucleotide sequence ID" value="NZ_JBHTCF010000001.1"/>
</dbReference>
<evidence type="ECO:0000256" key="2">
    <source>
        <dbReference type="SAM" id="Phobius"/>
    </source>
</evidence>
<evidence type="ECO:0000256" key="3">
    <source>
        <dbReference type="SAM" id="SignalP"/>
    </source>
</evidence>
<keyword evidence="2" id="KW-0472">Membrane</keyword>
<proteinExistence type="predicted"/>
<keyword evidence="2" id="KW-1133">Transmembrane helix</keyword>
<feature type="transmembrane region" description="Helical" evidence="2">
    <location>
        <begin position="160"/>
        <end position="178"/>
    </location>
</feature>
<keyword evidence="3" id="KW-0732">Signal</keyword>
<evidence type="ECO:0000256" key="1">
    <source>
        <dbReference type="SAM" id="MobiDB-lite"/>
    </source>
</evidence>
<keyword evidence="2" id="KW-0812">Transmembrane</keyword>
<sequence length="187" mass="18224">MRTARAFAATALACAAVAGAAPAAFAADTAAEVSPRTVAPGGTVTISVSCPSTGSTPAPESISANSQGFSQGTVQLHKVENAPVPGVGPSYSGTATIAPSGNFSSTGPNGVGPTSEWGVDGNCPGDGQWTASYTVSGSGHQNRGVRGGLGGSFTDSATTMVTGGVLVVGALGAAYYVMRRRSGSPQE</sequence>
<keyword evidence="5" id="KW-1185">Reference proteome</keyword>
<name>A0ABW2JCV9_9ACTN</name>
<feature type="region of interest" description="Disordered" evidence="1">
    <location>
        <begin position="50"/>
        <end position="69"/>
    </location>
</feature>
<reference evidence="5" key="1">
    <citation type="journal article" date="2019" name="Int. J. Syst. Evol. Microbiol.">
        <title>The Global Catalogue of Microorganisms (GCM) 10K type strain sequencing project: providing services to taxonomists for standard genome sequencing and annotation.</title>
        <authorList>
            <consortium name="The Broad Institute Genomics Platform"/>
            <consortium name="The Broad Institute Genome Sequencing Center for Infectious Disease"/>
            <person name="Wu L."/>
            <person name="Ma J."/>
        </authorList>
    </citation>
    <scope>NUCLEOTIDE SEQUENCE [LARGE SCALE GENOMIC DNA]</scope>
    <source>
        <strain evidence="5">SYNS20</strain>
    </source>
</reference>
<feature type="chain" id="PRO_5045771793" evidence="3">
    <location>
        <begin position="27"/>
        <end position="187"/>
    </location>
</feature>